<dbReference type="Gene3D" id="3.30.1330.60">
    <property type="entry name" value="OmpA-like domain"/>
    <property type="match status" value="1"/>
</dbReference>
<gene>
    <name evidence="7" type="ORF">FXV77_04635</name>
</gene>
<feature type="domain" description="OmpA-like" evidence="6">
    <location>
        <begin position="466"/>
        <end position="587"/>
    </location>
</feature>
<evidence type="ECO:0000256" key="5">
    <source>
        <dbReference type="SAM" id="SignalP"/>
    </source>
</evidence>
<comment type="subcellular location">
    <subcellularLocation>
        <location evidence="1">Cell outer membrane</location>
    </subcellularLocation>
</comment>
<keyword evidence="3" id="KW-0998">Cell outer membrane</keyword>
<dbReference type="Pfam" id="PF00691">
    <property type="entry name" value="OmpA"/>
    <property type="match status" value="1"/>
</dbReference>
<accession>A0A5D4HEP8</accession>
<proteinExistence type="predicted"/>
<name>A0A5D4HEP8_9SPHI</name>
<feature type="chain" id="PRO_5022883131" evidence="5">
    <location>
        <begin position="20"/>
        <end position="587"/>
    </location>
</feature>
<sequence>MKRFLLALMLLSITILAIAQQKEKGDLQIGIQGGASLPISTYKSIGETKIGYYSGFFVDKYFSGNKFGLGVDARYIYNSINLQDTFHFENGYISTDYINKSRFQDYLFTFGPSYKYAVDRFHVETYIRGGLMMQYFPEYIRSVTYEERDPTGGSLIHTQDIMSTVNDASNRANSWAGIGGLRFNYMLNKHFALFGHVDYVQAFGEKFGSKSSRFAIERVEETNPIGETTNVKTVWDHYGDVRETKQTPHKTIQAGIGVKYIFGSKKSPAVKEDNRPKYDDEVKKIALKDLQIVVKDKQTNLALSGVTVSIEGTDIHDRSVTDASGQASKVSSIKPGQYQIVGEKNGIKTPILTLTETDFQTSSAVIFKEIYHDDPRFTLIGETFDCATAQNLAGINTVLTHTGSKVNASQTSDAEGKFIYQLDAQSDFTVIANQQGRYSQTEIVSTKGLDRSQTLYVTLKLGVCELVENGEWVLKNIHYDFDRSDIRPDAAIILDNVVAVMKQNPTLRIELSSHTDSRGNDNYNLKLSQRRADSAVDYLVANGIARNRLVARGYGETKLLNNCRNGVNCSEQQHQENRRTEIKVLEY</sequence>
<reference evidence="7 8" key="1">
    <citation type="submission" date="2019-08" db="EMBL/GenBank/DDBJ databases">
        <title>Phlebobacter frassis gen. nov. sp. nov., a new member of family Sphingobacteriaceae isolated from sand fly rearing media.</title>
        <authorList>
            <person name="Kakumanu M.L."/>
            <person name="Marayati B.F."/>
            <person name="Wada-Katsumata A."/>
            <person name="Wasserberg G."/>
            <person name="Schal C."/>
            <person name="Apperson C.S."/>
            <person name="Ponnusamy L."/>
        </authorList>
    </citation>
    <scope>NUCLEOTIDE SEQUENCE [LARGE SCALE GENOMIC DNA]</scope>
    <source>
        <strain evidence="7 8">SSI9</strain>
    </source>
</reference>
<dbReference type="Proteomes" id="UP000322362">
    <property type="component" value="Unassembled WGS sequence"/>
</dbReference>
<protein>
    <submittedName>
        <fullName evidence="7">OmpA family protein</fullName>
    </submittedName>
</protein>
<keyword evidence="5" id="KW-0732">Signal</keyword>
<evidence type="ECO:0000256" key="3">
    <source>
        <dbReference type="ARBA" id="ARBA00023237"/>
    </source>
</evidence>
<dbReference type="AlphaFoldDB" id="A0A5D4HEP8"/>
<dbReference type="EMBL" id="VTAV01000002">
    <property type="protein sequence ID" value="TYR37300.1"/>
    <property type="molecule type" value="Genomic_DNA"/>
</dbReference>
<dbReference type="InterPro" id="IPR006664">
    <property type="entry name" value="OMP_bac"/>
</dbReference>
<dbReference type="RefSeq" id="WP_148918042.1">
    <property type="nucleotide sequence ID" value="NZ_VTAV01000002.1"/>
</dbReference>
<dbReference type="InterPro" id="IPR006665">
    <property type="entry name" value="OmpA-like"/>
</dbReference>
<dbReference type="SUPFAM" id="SSF103088">
    <property type="entry name" value="OmpA-like"/>
    <property type="match status" value="1"/>
</dbReference>
<comment type="caution">
    <text evidence="7">The sequence shown here is derived from an EMBL/GenBank/DDBJ whole genome shotgun (WGS) entry which is preliminary data.</text>
</comment>
<dbReference type="InterPro" id="IPR050330">
    <property type="entry name" value="Bact_OuterMem_StrucFunc"/>
</dbReference>
<evidence type="ECO:0000313" key="8">
    <source>
        <dbReference type="Proteomes" id="UP000322362"/>
    </source>
</evidence>
<keyword evidence="2 4" id="KW-0472">Membrane</keyword>
<dbReference type="GO" id="GO:0009279">
    <property type="term" value="C:cell outer membrane"/>
    <property type="evidence" value="ECO:0007669"/>
    <property type="project" value="UniProtKB-SubCell"/>
</dbReference>
<feature type="signal peptide" evidence="5">
    <location>
        <begin position="1"/>
        <end position="19"/>
    </location>
</feature>
<dbReference type="PANTHER" id="PTHR30329">
    <property type="entry name" value="STATOR ELEMENT OF FLAGELLAR MOTOR COMPLEX"/>
    <property type="match status" value="1"/>
</dbReference>
<evidence type="ECO:0000259" key="6">
    <source>
        <dbReference type="PROSITE" id="PS51123"/>
    </source>
</evidence>
<dbReference type="Gene3D" id="2.60.40.1120">
    <property type="entry name" value="Carboxypeptidase-like, regulatory domain"/>
    <property type="match status" value="1"/>
</dbReference>
<organism evidence="7 8">
    <name type="scientific">Sphingobacterium phlebotomi</name>
    <dbReference type="NCBI Taxonomy" id="2605433"/>
    <lineage>
        <taxon>Bacteria</taxon>
        <taxon>Pseudomonadati</taxon>
        <taxon>Bacteroidota</taxon>
        <taxon>Sphingobacteriia</taxon>
        <taxon>Sphingobacteriales</taxon>
        <taxon>Sphingobacteriaceae</taxon>
        <taxon>Sphingobacterium</taxon>
    </lineage>
</organism>
<dbReference type="PROSITE" id="PS51123">
    <property type="entry name" value="OMPA_2"/>
    <property type="match status" value="1"/>
</dbReference>
<keyword evidence="8" id="KW-1185">Reference proteome</keyword>
<dbReference type="InterPro" id="IPR036737">
    <property type="entry name" value="OmpA-like_sf"/>
</dbReference>
<evidence type="ECO:0000256" key="1">
    <source>
        <dbReference type="ARBA" id="ARBA00004442"/>
    </source>
</evidence>
<dbReference type="CDD" id="cd07185">
    <property type="entry name" value="OmpA_C-like"/>
    <property type="match status" value="1"/>
</dbReference>
<evidence type="ECO:0000256" key="4">
    <source>
        <dbReference type="PROSITE-ProRule" id="PRU00473"/>
    </source>
</evidence>
<evidence type="ECO:0000313" key="7">
    <source>
        <dbReference type="EMBL" id="TYR37300.1"/>
    </source>
</evidence>
<evidence type="ECO:0000256" key="2">
    <source>
        <dbReference type="ARBA" id="ARBA00023136"/>
    </source>
</evidence>
<dbReference type="PRINTS" id="PR01021">
    <property type="entry name" value="OMPADOMAIN"/>
</dbReference>
<dbReference type="PANTHER" id="PTHR30329:SF21">
    <property type="entry name" value="LIPOPROTEIN YIAD-RELATED"/>
    <property type="match status" value="1"/>
</dbReference>